<dbReference type="PANTHER" id="PTHR43124">
    <property type="entry name" value="PURINE EFFLUX PUMP PBUE"/>
    <property type="match status" value="1"/>
</dbReference>
<dbReference type="Gene3D" id="1.20.1250.20">
    <property type="entry name" value="MFS general substrate transporter like domains"/>
    <property type="match status" value="1"/>
</dbReference>
<feature type="transmembrane region" description="Helical" evidence="6">
    <location>
        <begin position="79"/>
        <end position="99"/>
    </location>
</feature>
<keyword evidence="2" id="KW-1003">Cell membrane</keyword>
<evidence type="ECO:0000259" key="7">
    <source>
        <dbReference type="PROSITE" id="PS50850"/>
    </source>
</evidence>
<dbReference type="PROSITE" id="PS50850">
    <property type="entry name" value="MFS"/>
    <property type="match status" value="1"/>
</dbReference>
<dbReference type="SUPFAM" id="SSF103473">
    <property type="entry name" value="MFS general substrate transporter"/>
    <property type="match status" value="1"/>
</dbReference>
<dbReference type="InterPro" id="IPR011701">
    <property type="entry name" value="MFS"/>
</dbReference>
<evidence type="ECO:0000256" key="3">
    <source>
        <dbReference type="ARBA" id="ARBA00022692"/>
    </source>
</evidence>
<evidence type="ECO:0000313" key="9">
    <source>
        <dbReference type="Proteomes" id="UP000017148"/>
    </source>
</evidence>
<dbReference type="Proteomes" id="UP000017148">
    <property type="component" value="Unassembled WGS sequence"/>
</dbReference>
<dbReference type="InterPro" id="IPR036259">
    <property type="entry name" value="MFS_trans_sf"/>
</dbReference>
<dbReference type="PANTHER" id="PTHR43124:SF3">
    <property type="entry name" value="CHLORAMPHENICOL EFFLUX PUMP RV0191"/>
    <property type="match status" value="1"/>
</dbReference>
<organism evidence="8 9">
    <name type="scientific">Chitinivibrio alkaliphilus ACht1</name>
    <dbReference type="NCBI Taxonomy" id="1313304"/>
    <lineage>
        <taxon>Bacteria</taxon>
        <taxon>Pseudomonadati</taxon>
        <taxon>Fibrobacterota</taxon>
        <taxon>Chitinivibrionia</taxon>
        <taxon>Chitinivibrionales</taxon>
        <taxon>Chitinivibrionaceae</taxon>
        <taxon>Chitinivibrio</taxon>
    </lineage>
</organism>
<reference evidence="8 9" key="1">
    <citation type="journal article" date="2013" name="Environ. Microbiol.">
        <title>Genome analysis of Chitinivibrio alkaliphilus gen. nov., sp. nov., a novel extremely haloalkaliphilic anaerobic chitinolytic bacterium from the candidate phylum Termite Group 3.</title>
        <authorList>
            <person name="Sorokin D.Y."/>
            <person name="Gumerov V.M."/>
            <person name="Rakitin A.L."/>
            <person name="Beletsky A.V."/>
            <person name="Damste J.S."/>
            <person name="Muyzer G."/>
            <person name="Mardanov A.V."/>
            <person name="Ravin N.V."/>
        </authorList>
    </citation>
    <scope>NUCLEOTIDE SEQUENCE [LARGE SCALE GENOMIC DNA]</scope>
    <source>
        <strain evidence="8 9">ACht1</strain>
    </source>
</reference>
<keyword evidence="9" id="KW-1185">Reference proteome</keyword>
<feature type="transmembrane region" description="Helical" evidence="6">
    <location>
        <begin position="105"/>
        <end position="127"/>
    </location>
</feature>
<evidence type="ECO:0000313" key="8">
    <source>
        <dbReference type="EMBL" id="ERP31119.1"/>
    </source>
</evidence>
<feature type="transmembrane region" description="Helical" evidence="6">
    <location>
        <begin position="367"/>
        <end position="391"/>
    </location>
</feature>
<dbReference type="InterPro" id="IPR050189">
    <property type="entry name" value="MFS_Efflux_Transporters"/>
</dbReference>
<dbReference type="Pfam" id="PF07690">
    <property type="entry name" value="MFS_1"/>
    <property type="match status" value="1"/>
</dbReference>
<dbReference type="eggNOG" id="COG2814">
    <property type="taxonomic scope" value="Bacteria"/>
</dbReference>
<evidence type="ECO:0000256" key="2">
    <source>
        <dbReference type="ARBA" id="ARBA00022475"/>
    </source>
</evidence>
<accession>U7D3N9</accession>
<dbReference type="PRINTS" id="PR01036">
    <property type="entry name" value="TCRTETB"/>
</dbReference>
<dbReference type="GO" id="GO:0005886">
    <property type="term" value="C:plasma membrane"/>
    <property type="evidence" value="ECO:0007669"/>
    <property type="project" value="UniProtKB-SubCell"/>
</dbReference>
<feature type="transmembrane region" description="Helical" evidence="6">
    <location>
        <begin position="340"/>
        <end position="361"/>
    </location>
</feature>
<dbReference type="InterPro" id="IPR020846">
    <property type="entry name" value="MFS_dom"/>
</dbReference>
<dbReference type="OrthoDB" id="9803985at2"/>
<feature type="transmembrane region" description="Helical" evidence="6">
    <location>
        <begin position="221"/>
        <end position="243"/>
    </location>
</feature>
<keyword evidence="4 6" id="KW-1133">Transmembrane helix</keyword>
<comment type="subcellular location">
    <subcellularLocation>
        <location evidence="1">Cell membrane</location>
        <topology evidence="1">Multi-pass membrane protein</topology>
    </subcellularLocation>
</comment>
<dbReference type="RefSeq" id="WP_022637418.1">
    <property type="nucleotide sequence ID" value="NZ_ASJR01000019.1"/>
</dbReference>
<proteinExistence type="predicted"/>
<feature type="transmembrane region" description="Helical" evidence="6">
    <location>
        <begin position="50"/>
        <end position="72"/>
    </location>
</feature>
<gene>
    <name evidence="8" type="ORF">CALK_2000</name>
</gene>
<sequence length="394" mass="41906">MSPMHGTSLRSSLSLILLLIMGGFGVMGGSLLAPVLPALADPFHVSSEKVGLVLGVYTAAAALGLPCIGFYIDQGYTRAVGGVCLFLIGFFGVLCPIAPSFPVLLLFRFIQGFGIAGLIPLSMTYIGNWYGGEARLAHMGYLSGTIALFGVVSPLVGGLAADFHWRAPFFVYLLPLLHAPLFLLFVSHGDSSDKKEKNDTSFLLYGRSFLKSSILPGVPSVLFFSFLTFFLLYAFVVFVPLYVVQVYDEGARFSGLLLGVNGVCAALVSTRAVFFSHRLGTSRTLLCGYILVALALFGFVNAPSTGGVVLFSLLFGCGFGLIQPLIFSRAVSVATPVSQGSVVALFNICKYTGMTFAPLFLGSIQRIVSLHASFFTAAMVALIGAGASLWFRRG</sequence>
<evidence type="ECO:0000256" key="1">
    <source>
        <dbReference type="ARBA" id="ARBA00004651"/>
    </source>
</evidence>
<comment type="caution">
    <text evidence="8">The sequence shown here is derived from an EMBL/GenBank/DDBJ whole genome shotgun (WGS) entry which is preliminary data.</text>
</comment>
<keyword evidence="5 6" id="KW-0472">Membrane</keyword>
<evidence type="ECO:0000256" key="5">
    <source>
        <dbReference type="ARBA" id="ARBA00023136"/>
    </source>
</evidence>
<feature type="domain" description="Major facilitator superfamily (MFS) profile" evidence="7">
    <location>
        <begin position="14"/>
        <end position="394"/>
    </location>
</feature>
<feature type="transmembrane region" description="Helical" evidence="6">
    <location>
        <begin position="139"/>
        <end position="161"/>
    </location>
</feature>
<feature type="transmembrane region" description="Helical" evidence="6">
    <location>
        <begin position="167"/>
        <end position="187"/>
    </location>
</feature>
<evidence type="ECO:0000256" key="6">
    <source>
        <dbReference type="SAM" id="Phobius"/>
    </source>
</evidence>
<feature type="transmembrane region" description="Helical" evidence="6">
    <location>
        <begin position="286"/>
        <end position="302"/>
    </location>
</feature>
<keyword evidence="3 6" id="KW-0812">Transmembrane</keyword>
<dbReference type="AlphaFoldDB" id="U7D3N9"/>
<evidence type="ECO:0000256" key="4">
    <source>
        <dbReference type="ARBA" id="ARBA00022989"/>
    </source>
</evidence>
<dbReference type="STRING" id="1313304.CALK_2000"/>
<feature type="transmembrane region" description="Helical" evidence="6">
    <location>
        <begin position="255"/>
        <end position="274"/>
    </location>
</feature>
<dbReference type="EMBL" id="ASJR01000019">
    <property type="protein sequence ID" value="ERP31119.1"/>
    <property type="molecule type" value="Genomic_DNA"/>
</dbReference>
<dbReference type="GO" id="GO:0022857">
    <property type="term" value="F:transmembrane transporter activity"/>
    <property type="evidence" value="ECO:0007669"/>
    <property type="project" value="InterPro"/>
</dbReference>
<feature type="transmembrane region" description="Helical" evidence="6">
    <location>
        <begin position="308"/>
        <end position="328"/>
    </location>
</feature>
<protein>
    <submittedName>
        <fullName evidence="8">Major facilitator superfamily protein</fullName>
    </submittedName>
</protein>
<name>U7D3N9_9BACT</name>